<dbReference type="EMBL" id="AMZH03015578">
    <property type="protein sequence ID" value="RRT45833.1"/>
    <property type="molecule type" value="Genomic_DNA"/>
</dbReference>
<organism evidence="1 2">
    <name type="scientific">Ensete ventricosum</name>
    <name type="common">Abyssinian banana</name>
    <name type="synonym">Musa ensete</name>
    <dbReference type="NCBI Taxonomy" id="4639"/>
    <lineage>
        <taxon>Eukaryota</taxon>
        <taxon>Viridiplantae</taxon>
        <taxon>Streptophyta</taxon>
        <taxon>Embryophyta</taxon>
        <taxon>Tracheophyta</taxon>
        <taxon>Spermatophyta</taxon>
        <taxon>Magnoliopsida</taxon>
        <taxon>Liliopsida</taxon>
        <taxon>Zingiberales</taxon>
        <taxon>Musaceae</taxon>
        <taxon>Ensete</taxon>
    </lineage>
</organism>
<protein>
    <submittedName>
        <fullName evidence="1">Uncharacterized protein</fullName>
    </submittedName>
</protein>
<evidence type="ECO:0000313" key="1">
    <source>
        <dbReference type="EMBL" id="RRT45833.1"/>
    </source>
</evidence>
<dbReference type="Proteomes" id="UP000287651">
    <property type="component" value="Unassembled WGS sequence"/>
</dbReference>
<reference evidence="1 2" key="1">
    <citation type="journal article" date="2014" name="Agronomy (Basel)">
        <title>A Draft Genome Sequence for Ensete ventricosum, the Drought-Tolerant Tree Against Hunger.</title>
        <authorList>
            <person name="Harrison J."/>
            <person name="Moore K.A."/>
            <person name="Paszkiewicz K."/>
            <person name="Jones T."/>
            <person name="Grant M."/>
            <person name="Ambacheew D."/>
            <person name="Muzemil S."/>
            <person name="Studholme D.J."/>
        </authorList>
    </citation>
    <scope>NUCLEOTIDE SEQUENCE [LARGE SCALE GENOMIC DNA]</scope>
</reference>
<proteinExistence type="predicted"/>
<comment type="caution">
    <text evidence="1">The sequence shown here is derived from an EMBL/GenBank/DDBJ whole genome shotgun (WGS) entry which is preliminary data.</text>
</comment>
<name>A0A426Y231_ENSVE</name>
<dbReference type="AlphaFoldDB" id="A0A426Y231"/>
<evidence type="ECO:0000313" key="2">
    <source>
        <dbReference type="Proteomes" id="UP000287651"/>
    </source>
</evidence>
<accession>A0A426Y231</accession>
<sequence>MNRNRPARFGLLNRAVESWASRRLRSLGVKKKTPTVAPLPATASIEIGVCMVNKWVSHLWGHSVSNHKSYTGGVGPDVGTRILVP</sequence>
<gene>
    <name evidence="1" type="ORF">B296_00044678</name>
</gene>